<gene>
    <name evidence="9" type="ORF">RQP53_11110</name>
</gene>
<feature type="transmembrane region" description="Helical" evidence="8">
    <location>
        <begin position="46"/>
        <end position="69"/>
    </location>
</feature>
<feature type="transmembrane region" description="Helical" evidence="8">
    <location>
        <begin position="76"/>
        <end position="99"/>
    </location>
</feature>
<evidence type="ECO:0000256" key="2">
    <source>
        <dbReference type="ARBA" id="ARBA00010735"/>
    </source>
</evidence>
<evidence type="ECO:0000313" key="10">
    <source>
        <dbReference type="Proteomes" id="UP001246372"/>
    </source>
</evidence>
<dbReference type="Pfam" id="PF03591">
    <property type="entry name" value="AzlC"/>
    <property type="match status" value="1"/>
</dbReference>
<feature type="transmembrane region" description="Helical" evidence="8">
    <location>
        <begin position="169"/>
        <end position="187"/>
    </location>
</feature>
<dbReference type="Proteomes" id="UP001246372">
    <property type="component" value="Unassembled WGS sequence"/>
</dbReference>
<evidence type="ECO:0000313" key="9">
    <source>
        <dbReference type="EMBL" id="MDT8999818.1"/>
    </source>
</evidence>
<name>A0ABU3PCD4_9BURK</name>
<comment type="subcellular location">
    <subcellularLocation>
        <location evidence="1">Cell membrane</location>
        <topology evidence="1">Multi-pass membrane protein</topology>
    </subcellularLocation>
</comment>
<evidence type="ECO:0000256" key="1">
    <source>
        <dbReference type="ARBA" id="ARBA00004651"/>
    </source>
</evidence>
<reference evidence="9" key="1">
    <citation type="submission" date="2023-09" db="EMBL/GenBank/DDBJ databases">
        <title>Paucibacter sp. APW11 Genome sequencing and assembly.</title>
        <authorList>
            <person name="Kim I."/>
        </authorList>
    </citation>
    <scope>NUCLEOTIDE SEQUENCE</scope>
    <source>
        <strain evidence="9">APW11</strain>
    </source>
</reference>
<feature type="transmembrane region" description="Helical" evidence="8">
    <location>
        <begin position="140"/>
        <end position="163"/>
    </location>
</feature>
<dbReference type="RefSeq" id="WP_315650384.1">
    <property type="nucleotide sequence ID" value="NZ_JAVXZY010000004.1"/>
</dbReference>
<comment type="similarity">
    <text evidence="2">Belongs to the AzlC family.</text>
</comment>
<dbReference type="PANTHER" id="PTHR34979">
    <property type="entry name" value="INNER MEMBRANE PROTEIN YGAZ"/>
    <property type="match status" value="1"/>
</dbReference>
<accession>A0ABU3PCD4</accession>
<organism evidence="9 10">
    <name type="scientific">Roseateles aquae</name>
    <dbReference type="NCBI Taxonomy" id="3077235"/>
    <lineage>
        <taxon>Bacteria</taxon>
        <taxon>Pseudomonadati</taxon>
        <taxon>Pseudomonadota</taxon>
        <taxon>Betaproteobacteria</taxon>
        <taxon>Burkholderiales</taxon>
        <taxon>Sphaerotilaceae</taxon>
        <taxon>Roseateles</taxon>
    </lineage>
</organism>
<feature type="transmembrane region" description="Helical" evidence="8">
    <location>
        <begin position="216"/>
        <end position="234"/>
    </location>
</feature>
<dbReference type="PANTHER" id="PTHR34979:SF1">
    <property type="entry name" value="INNER MEMBRANE PROTEIN YGAZ"/>
    <property type="match status" value="1"/>
</dbReference>
<keyword evidence="4" id="KW-1003">Cell membrane</keyword>
<dbReference type="EMBL" id="JAVXZY010000004">
    <property type="protein sequence ID" value="MDT8999818.1"/>
    <property type="molecule type" value="Genomic_DNA"/>
</dbReference>
<evidence type="ECO:0000256" key="3">
    <source>
        <dbReference type="ARBA" id="ARBA00022448"/>
    </source>
</evidence>
<evidence type="ECO:0000256" key="6">
    <source>
        <dbReference type="ARBA" id="ARBA00022989"/>
    </source>
</evidence>
<evidence type="ECO:0000256" key="8">
    <source>
        <dbReference type="SAM" id="Phobius"/>
    </source>
</evidence>
<proteinExistence type="inferred from homology"/>
<evidence type="ECO:0000256" key="4">
    <source>
        <dbReference type="ARBA" id="ARBA00022475"/>
    </source>
</evidence>
<keyword evidence="7 8" id="KW-0472">Membrane</keyword>
<sequence>MQSFVLARWRHPEFRRGAREMLGITLGISAWGLVTGVAMVKSGLSAGLALLMSLIVFAGSSQLAALPLIASGAPLWVLWATAFCVNLRFVIFSAQWRLYIGHLPLWQRLRFGYFAADLNYVAFMRRFPAPEQEREQQLPYYWGGVCLNWAAWQIPSVAGIFLADRVPTEWGLGFAGVLALLGLTYSLLSDRKSWISAGVAACAAVAAYALPLRLNIVVAIAAAVAVGLLMDHRLPDASRSNKEAA</sequence>
<protein>
    <submittedName>
        <fullName evidence="9">AzlC family ABC transporter permease</fullName>
    </submittedName>
</protein>
<keyword evidence="6 8" id="KW-1133">Transmembrane helix</keyword>
<evidence type="ECO:0000256" key="5">
    <source>
        <dbReference type="ARBA" id="ARBA00022692"/>
    </source>
</evidence>
<comment type="caution">
    <text evidence="9">The sequence shown here is derived from an EMBL/GenBank/DDBJ whole genome shotgun (WGS) entry which is preliminary data.</text>
</comment>
<keyword evidence="10" id="KW-1185">Reference proteome</keyword>
<keyword evidence="5 8" id="KW-0812">Transmembrane</keyword>
<keyword evidence="3" id="KW-0813">Transport</keyword>
<evidence type="ECO:0000256" key="7">
    <source>
        <dbReference type="ARBA" id="ARBA00023136"/>
    </source>
</evidence>
<dbReference type="InterPro" id="IPR011606">
    <property type="entry name" value="Brnchd-chn_aa_trnsp_permease"/>
</dbReference>
<feature type="transmembrane region" description="Helical" evidence="8">
    <location>
        <begin position="21"/>
        <end position="40"/>
    </location>
</feature>